<dbReference type="AlphaFoldDB" id="A0A0F9XY76"/>
<dbReference type="EMBL" id="JOKZ01000062">
    <property type="protein sequence ID" value="KKP04993.1"/>
    <property type="molecule type" value="Genomic_DNA"/>
</dbReference>
<organism evidence="4 5">
    <name type="scientific">Trichoderma harzianum</name>
    <name type="common">Hypocrea lixii</name>
    <dbReference type="NCBI Taxonomy" id="5544"/>
    <lineage>
        <taxon>Eukaryota</taxon>
        <taxon>Fungi</taxon>
        <taxon>Dikarya</taxon>
        <taxon>Ascomycota</taxon>
        <taxon>Pezizomycotina</taxon>
        <taxon>Sordariomycetes</taxon>
        <taxon>Hypocreomycetidae</taxon>
        <taxon>Hypocreales</taxon>
        <taxon>Hypocreaceae</taxon>
        <taxon>Trichoderma</taxon>
    </lineage>
</organism>
<evidence type="ECO:0008006" key="6">
    <source>
        <dbReference type="Google" id="ProtNLM"/>
    </source>
</evidence>
<dbReference type="Pfam" id="PF00106">
    <property type="entry name" value="adh_short"/>
    <property type="match status" value="1"/>
</dbReference>
<dbReference type="GO" id="GO:0016491">
    <property type="term" value="F:oxidoreductase activity"/>
    <property type="evidence" value="ECO:0007669"/>
    <property type="project" value="UniProtKB-KW"/>
</dbReference>
<keyword evidence="3" id="KW-0560">Oxidoreductase</keyword>
<dbReference type="GO" id="GO:0005737">
    <property type="term" value="C:cytoplasm"/>
    <property type="evidence" value="ECO:0007669"/>
    <property type="project" value="TreeGrafter"/>
</dbReference>
<accession>A0A0F9XY76</accession>
<dbReference type="PROSITE" id="PS00061">
    <property type="entry name" value="ADH_SHORT"/>
    <property type="match status" value="1"/>
</dbReference>
<evidence type="ECO:0000256" key="1">
    <source>
        <dbReference type="ARBA" id="ARBA00006484"/>
    </source>
</evidence>
<dbReference type="InterPro" id="IPR051468">
    <property type="entry name" value="Fungal_SecMetab_SDRs"/>
</dbReference>
<comment type="similarity">
    <text evidence="1">Belongs to the short-chain dehydrogenases/reductases (SDR) family.</text>
</comment>
<evidence type="ECO:0000256" key="3">
    <source>
        <dbReference type="ARBA" id="ARBA00023002"/>
    </source>
</evidence>
<dbReference type="Gene3D" id="3.40.50.720">
    <property type="entry name" value="NAD(P)-binding Rossmann-like Domain"/>
    <property type="match status" value="1"/>
</dbReference>
<dbReference type="Proteomes" id="UP000034112">
    <property type="component" value="Unassembled WGS sequence"/>
</dbReference>
<gene>
    <name evidence="4" type="ORF">THAR02_02930</name>
</gene>
<dbReference type="PRINTS" id="PR00081">
    <property type="entry name" value="GDHRDH"/>
</dbReference>
<dbReference type="OMA" id="ENDWIIC"/>
<dbReference type="InterPro" id="IPR002347">
    <property type="entry name" value="SDR_fam"/>
</dbReference>
<dbReference type="PANTHER" id="PTHR43544">
    <property type="entry name" value="SHORT-CHAIN DEHYDROGENASE/REDUCTASE"/>
    <property type="match status" value="1"/>
</dbReference>
<reference evidence="5" key="1">
    <citation type="journal article" date="2015" name="Genome Announc.">
        <title>Draft whole-genome sequence of the biocontrol agent Trichoderma harzianum T6776.</title>
        <authorList>
            <person name="Baroncelli R."/>
            <person name="Piaggeschi G."/>
            <person name="Fiorini L."/>
            <person name="Bertolini E."/>
            <person name="Zapparata A."/>
            <person name="Pe M.E."/>
            <person name="Sarrocco S."/>
            <person name="Vannacci G."/>
        </authorList>
    </citation>
    <scope>NUCLEOTIDE SEQUENCE [LARGE SCALE GENOMIC DNA]</scope>
    <source>
        <strain evidence="5">T6776</strain>
    </source>
</reference>
<dbReference type="InterPro" id="IPR020904">
    <property type="entry name" value="Sc_DH/Rdtase_CS"/>
</dbReference>
<name>A0A0F9XY76_TRIHA</name>
<evidence type="ECO:0000313" key="5">
    <source>
        <dbReference type="Proteomes" id="UP000034112"/>
    </source>
</evidence>
<comment type="caution">
    <text evidence="4">The sequence shown here is derived from an EMBL/GenBank/DDBJ whole genome shotgun (WGS) entry which is preliminary data.</text>
</comment>
<dbReference type="OrthoDB" id="9876299at2759"/>
<dbReference type="SUPFAM" id="SSF51735">
    <property type="entry name" value="NAD(P)-binding Rossmann-fold domains"/>
    <property type="match status" value="1"/>
</dbReference>
<evidence type="ECO:0000313" key="4">
    <source>
        <dbReference type="EMBL" id="KKP04993.1"/>
    </source>
</evidence>
<dbReference type="CDD" id="cd05325">
    <property type="entry name" value="carb_red_sniffer_like_SDR_c"/>
    <property type="match status" value="1"/>
</dbReference>
<proteinExistence type="inferred from homology"/>
<sequence length="250" mass="26903">MTASKKFVVLITGANRGIGYQLAKKFLSRDNTILIAAVRNPDNASSTKDLLELPHGTESSLIITKIDSLDTSSATSGLASISDKIDHLDIVIANAGILDAYGPVMEMALDDVSAHVAVNTLAPIALLQAAKSLLQNAANPRFVVISSSVGSIAEIERYPVQLGAYGASKAAINYLMRKVHFEEKWLTSMVICPGWTQTDMGNIGAQKLNFGEVAPVPLDVSIDGVFQEIDEMKRTEGGKFAAFDHIDRKW</sequence>
<dbReference type="PANTHER" id="PTHR43544:SF7">
    <property type="entry name" value="NADB-LER2"/>
    <property type="match status" value="1"/>
</dbReference>
<protein>
    <recommendedName>
        <fullName evidence="6">Aflatoxin biosynthesis ketoreductase nor-1</fullName>
    </recommendedName>
</protein>
<evidence type="ECO:0000256" key="2">
    <source>
        <dbReference type="ARBA" id="ARBA00022857"/>
    </source>
</evidence>
<dbReference type="InterPro" id="IPR036291">
    <property type="entry name" value="NAD(P)-bd_dom_sf"/>
</dbReference>
<keyword evidence="2" id="KW-0521">NADP</keyword>